<gene>
    <name evidence="2" type="ORF">SAMN05660236_5249</name>
</gene>
<evidence type="ECO:0000256" key="1">
    <source>
        <dbReference type="SAM" id="MobiDB-lite"/>
    </source>
</evidence>
<dbReference type="EMBL" id="FUZU01000004">
    <property type="protein sequence ID" value="SKC86769.1"/>
    <property type="molecule type" value="Genomic_DNA"/>
</dbReference>
<dbReference type="STRING" id="688867.SAMN05660236_5249"/>
<sequence>MVNLELQHIYFMENTKTSKKALQSLINDSMREAIGHLELPEASKKVKKLLNRNSKKIASVYADILKREEKKRKKAEKFVESALKGKSKKSKKAKSGKAEVTA</sequence>
<keyword evidence="3" id="KW-1185">Reference proteome</keyword>
<evidence type="ECO:0000313" key="3">
    <source>
        <dbReference type="Proteomes" id="UP000190961"/>
    </source>
</evidence>
<dbReference type="AlphaFoldDB" id="A0A1T5MFX3"/>
<reference evidence="2 3" key="1">
    <citation type="submission" date="2017-02" db="EMBL/GenBank/DDBJ databases">
        <authorList>
            <person name="Peterson S.W."/>
        </authorList>
    </citation>
    <scope>NUCLEOTIDE SEQUENCE [LARGE SCALE GENOMIC DNA]</scope>
    <source>
        <strain evidence="2 3">DSM 25262</strain>
    </source>
</reference>
<name>A0A1T5MFX3_9BACT</name>
<dbReference type="Proteomes" id="UP000190961">
    <property type="component" value="Unassembled WGS sequence"/>
</dbReference>
<feature type="compositionally biased region" description="Basic residues" evidence="1">
    <location>
        <begin position="85"/>
        <end position="95"/>
    </location>
</feature>
<protein>
    <submittedName>
        <fullName evidence="2">Uncharacterized protein</fullName>
    </submittedName>
</protein>
<accession>A0A1T5MFX3</accession>
<feature type="region of interest" description="Disordered" evidence="1">
    <location>
        <begin position="78"/>
        <end position="102"/>
    </location>
</feature>
<evidence type="ECO:0000313" key="2">
    <source>
        <dbReference type="EMBL" id="SKC86769.1"/>
    </source>
</evidence>
<proteinExistence type="predicted"/>
<organism evidence="2 3">
    <name type="scientific">Ohtaekwangia koreensis</name>
    <dbReference type="NCBI Taxonomy" id="688867"/>
    <lineage>
        <taxon>Bacteria</taxon>
        <taxon>Pseudomonadati</taxon>
        <taxon>Bacteroidota</taxon>
        <taxon>Cytophagia</taxon>
        <taxon>Cytophagales</taxon>
        <taxon>Fulvivirgaceae</taxon>
        <taxon>Ohtaekwangia</taxon>
    </lineage>
</organism>